<evidence type="ECO:0000313" key="7">
    <source>
        <dbReference type="Proteomes" id="UP000002009"/>
    </source>
</evidence>
<dbReference type="AlphaFoldDB" id="C1E228"/>
<dbReference type="eggNOG" id="ENOG502R898">
    <property type="taxonomic scope" value="Eukaryota"/>
</dbReference>
<comment type="caution">
    <text evidence="1">Lacks conserved residue(s) required for the propagation of feature annotation.</text>
</comment>
<reference evidence="6 7" key="1">
    <citation type="journal article" date="2009" name="Science">
        <title>Green evolution and dynamic adaptations revealed by genomes of the marine picoeukaryotes Micromonas.</title>
        <authorList>
            <person name="Worden A.Z."/>
            <person name="Lee J.H."/>
            <person name="Mock T."/>
            <person name="Rouze P."/>
            <person name="Simmons M.P."/>
            <person name="Aerts A.L."/>
            <person name="Allen A.E."/>
            <person name="Cuvelier M.L."/>
            <person name="Derelle E."/>
            <person name="Everett M.V."/>
            <person name="Foulon E."/>
            <person name="Grimwood J."/>
            <person name="Gundlach H."/>
            <person name="Henrissat B."/>
            <person name="Napoli C."/>
            <person name="McDonald S.M."/>
            <person name="Parker M.S."/>
            <person name="Rombauts S."/>
            <person name="Salamov A."/>
            <person name="Von Dassow P."/>
            <person name="Badger J.H."/>
            <person name="Coutinho P.M."/>
            <person name="Demir E."/>
            <person name="Dubchak I."/>
            <person name="Gentemann C."/>
            <person name="Eikrem W."/>
            <person name="Gready J.E."/>
            <person name="John U."/>
            <person name="Lanier W."/>
            <person name="Lindquist E.A."/>
            <person name="Lucas S."/>
            <person name="Mayer K.F."/>
            <person name="Moreau H."/>
            <person name="Not F."/>
            <person name="Otillar R."/>
            <person name="Panaud O."/>
            <person name="Pangilinan J."/>
            <person name="Paulsen I."/>
            <person name="Piegu B."/>
            <person name="Poliakov A."/>
            <person name="Robbens S."/>
            <person name="Schmutz J."/>
            <person name="Toulza E."/>
            <person name="Wyss T."/>
            <person name="Zelensky A."/>
            <person name="Zhou K."/>
            <person name="Armbrust E.V."/>
            <person name="Bhattacharya D."/>
            <person name="Goodenough U.W."/>
            <person name="Van de Peer Y."/>
            <person name="Grigoriev I.V."/>
        </authorList>
    </citation>
    <scope>NUCLEOTIDE SEQUENCE [LARGE SCALE GENOMIC DNA]</scope>
    <source>
        <strain evidence="7">RCC299 / NOUM17</strain>
    </source>
</reference>
<keyword evidence="4" id="KW-0732">Signal</keyword>
<feature type="signal peptide" evidence="4">
    <location>
        <begin position="1"/>
        <end position="22"/>
    </location>
</feature>
<evidence type="ECO:0000256" key="3">
    <source>
        <dbReference type="SAM" id="Phobius"/>
    </source>
</evidence>
<dbReference type="InterPro" id="IPR000742">
    <property type="entry name" value="EGF"/>
</dbReference>
<dbReference type="STRING" id="296587.C1E228"/>
<feature type="disulfide bond" evidence="1">
    <location>
        <begin position="586"/>
        <end position="595"/>
    </location>
</feature>
<evidence type="ECO:0000256" key="1">
    <source>
        <dbReference type="PROSITE-ProRule" id="PRU00076"/>
    </source>
</evidence>
<feature type="domain" description="EGF-like" evidence="5">
    <location>
        <begin position="385"/>
        <end position="425"/>
    </location>
</feature>
<feature type="region of interest" description="Disordered" evidence="2">
    <location>
        <begin position="679"/>
        <end position="701"/>
    </location>
</feature>
<keyword evidence="3" id="KW-0812">Transmembrane</keyword>
<evidence type="ECO:0000256" key="4">
    <source>
        <dbReference type="SAM" id="SignalP"/>
    </source>
</evidence>
<feature type="disulfide bond" evidence="1">
    <location>
        <begin position="389"/>
        <end position="399"/>
    </location>
</feature>
<feature type="transmembrane region" description="Helical" evidence="3">
    <location>
        <begin position="705"/>
        <end position="730"/>
    </location>
</feature>
<gene>
    <name evidence="6" type="ORF">MICPUN_57087</name>
</gene>
<keyword evidence="1" id="KW-0245">EGF-like domain</keyword>
<evidence type="ECO:0000256" key="2">
    <source>
        <dbReference type="SAM" id="MobiDB-lite"/>
    </source>
</evidence>
<dbReference type="OrthoDB" id="527990at2759"/>
<dbReference type="OMA" id="DSCSARI"/>
<name>C1E228_MICCC</name>
<dbReference type="EMBL" id="CP001324">
    <property type="protein sequence ID" value="ACO62267.1"/>
    <property type="molecule type" value="Genomic_DNA"/>
</dbReference>
<dbReference type="PROSITE" id="PS01186">
    <property type="entry name" value="EGF_2"/>
    <property type="match status" value="1"/>
</dbReference>
<evidence type="ECO:0000259" key="5">
    <source>
        <dbReference type="PROSITE" id="PS50026"/>
    </source>
</evidence>
<accession>C1E228</accession>
<keyword evidence="7" id="KW-1185">Reference proteome</keyword>
<dbReference type="GeneID" id="8242198"/>
<dbReference type="InParanoid" id="C1E228"/>
<dbReference type="PROSITE" id="PS50026">
    <property type="entry name" value="EGF_3"/>
    <property type="match status" value="2"/>
</dbReference>
<dbReference type="PROSITE" id="PS00022">
    <property type="entry name" value="EGF_1"/>
    <property type="match status" value="1"/>
</dbReference>
<dbReference type="KEGG" id="mis:MICPUN_57087"/>
<dbReference type="Proteomes" id="UP000002009">
    <property type="component" value="Chromosome 3"/>
</dbReference>
<protein>
    <recommendedName>
        <fullName evidence="5">EGF-like domain-containing protein</fullName>
    </recommendedName>
</protein>
<organism evidence="6 7">
    <name type="scientific">Micromonas commoda (strain RCC299 / NOUM17 / CCMP2709)</name>
    <name type="common">Picoplanktonic green alga</name>
    <dbReference type="NCBI Taxonomy" id="296587"/>
    <lineage>
        <taxon>Eukaryota</taxon>
        <taxon>Viridiplantae</taxon>
        <taxon>Chlorophyta</taxon>
        <taxon>Mamiellophyceae</taxon>
        <taxon>Mamiellales</taxon>
        <taxon>Mamiellaceae</taxon>
        <taxon>Micromonas</taxon>
    </lineage>
</organism>
<dbReference type="Gene3D" id="2.60.120.380">
    <property type="match status" value="1"/>
</dbReference>
<proteinExistence type="predicted"/>
<feature type="chain" id="PRO_5002908959" description="EGF-like domain-containing protein" evidence="4">
    <location>
        <begin position="23"/>
        <end position="776"/>
    </location>
</feature>
<keyword evidence="3" id="KW-0472">Membrane</keyword>
<keyword evidence="1" id="KW-1015">Disulfide bond</keyword>
<feature type="domain" description="EGF-like" evidence="5">
    <location>
        <begin position="554"/>
        <end position="596"/>
    </location>
</feature>
<evidence type="ECO:0000313" key="6">
    <source>
        <dbReference type="EMBL" id="ACO62267.1"/>
    </source>
</evidence>
<sequence length="776" mass="83250">MKRPGLLAIALALVVGVQSVRSEAPPPPCSGHGTLNPDSTCSCENPRPAAGATGWTGGLCQVPVVGLATQTIGTNEAQSDSLESATWKCYHMATPAATDWNYLSLELKQLDGDPDVYGMLYNATDDGRYPTGNTQGWDFREVSSSARGSVRLTVGKRDWAHPNDAAEGVYICVTAYGDRVASYELRSVFTRCPAAFAIDSETGATVATQCSAPATGGTTNPTDVPGACDEASGTCACKAYADHAYVAPEGSEHDDVPPELGFDSCSARIDFVPSASKSESWDDVTLAADAWTFYRFEITDDDYQIQVTMERDEDEGGTARLFLRHETLPDSRWGHHDLPDDFVSGTRPTQEVLVTRGDVAFVAGTWYAGVHAGADASSKFTLTVQRFDCPRDCSGRGECVHEQNGTRTCACDTGPLGPYLGPGCEDEYSGLTPSADGWHVNGTLGASDYDFFALPDIDIRESKRQIELVLSARYDRDETSYYWRPERPVLLLNHGDRSAFPSADNYTFKVTMEERSKEYSIQLCAAQMRGSKWQAALYNPARTIPMVYSMSFRKKGVCPSATDGECSDNGDCVADVTSPDFATCRCKTGWAGADCNFRACPEGSFIAVPGEGHGTCYRECVDGKHRPDGCDRVACDPPARSAADGSGCVMDECSNDLFFVDSGSDVSCVKRCVASSAGSPKRLSEECDPDTVRGAGGSSGSRRRLGFPGVMVLIVVALSVIAGGVGYYAYSSCGGAEALGTLRGALAWGNGRGFRRYDRFEGERFDDFAAADFDTP</sequence>
<dbReference type="RefSeq" id="XP_002501009.1">
    <property type="nucleotide sequence ID" value="XM_002500963.1"/>
</dbReference>
<keyword evidence="3" id="KW-1133">Transmembrane helix</keyword>